<dbReference type="InterPro" id="IPR045087">
    <property type="entry name" value="Cu-oxidase_fam"/>
</dbReference>
<comment type="similarity">
    <text evidence="1">Belongs to the multicopper oxidase family.</text>
</comment>
<dbReference type="FunFam" id="2.60.40.420:FF:000031">
    <property type="entry name" value="Laccase-2 isoform A"/>
    <property type="match status" value="1"/>
</dbReference>
<keyword evidence="8" id="KW-1185">Reference proteome</keyword>
<dbReference type="InterPro" id="IPR011706">
    <property type="entry name" value="Cu-oxidase_C"/>
</dbReference>
<dbReference type="InterPro" id="IPR002355">
    <property type="entry name" value="Cu_oxidase_Cu_BS"/>
</dbReference>
<dbReference type="SUPFAM" id="SSF49503">
    <property type="entry name" value="Cupredoxins"/>
    <property type="match status" value="3"/>
</dbReference>
<dbReference type="CDD" id="cd13905">
    <property type="entry name" value="CuRO_3_tcLLC2_insect_like"/>
    <property type="match status" value="1"/>
</dbReference>
<dbReference type="PANTHER" id="PTHR11709:SF232">
    <property type="entry name" value="STRAW, ISOFORM G"/>
    <property type="match status" value="1"/>
</dbReference>
<dbReference type="CDD" id="cd13858">
    <property type="entry name" value="CuRO_1_tcLCC2_insect_like"/>
    <property type="match status" value="1"/>
</dbReference>
<dbReference type="STRING" id="195883.A0A482XC99"/>
<dbReference type="Proteomes" id="UP000291343">
    <property type="component" value="Unassembled WGS sequence"/>
</dbReference>
<organism evidence="7 8">
    <name type="scientific">Laodelphax striatellus</name>
    <name type="common">Small brown planthopper</name>
    <name type="synonym">Delphax striatella</name>
    <dbReference type="NCBI Taxonomy" id="195883"/>
    <lineage>
        <taxon>Eukaryota</taxon>
        <taxon>Metazoa</taxon>
        <taxon>Ecdysozoa</taxon>
        <taxon>Arthropoda</taxon>
        <taxon>Hexapoda</taxon>
        <taxon>Insecta</taxon>
        <taxon>Pterygota</taxon>
        <taxon>Neoptera</taxon>
        <taxon>Paraneoptera</taxon>
        <taxon>Hemiptera</taxon>
        <taxon>Auchenorrhyncha</taxon>
        <taxon>Fulgoroidea</taxon>
        <taxon>Delphacidae</taxon>
        <taxon>Criomorphinae</taxon>
        <taxon>Laodelphax</taxon>
    </lineage>
</organism>
<dbReference type="InterPro" id="IPR001117">
    <property type="entry name" value="Cu-oxidase_2nd"/>
</dbReference>
<dbReference type="CDD" id="cd13884">
    <property type="entry name" value="CuRO_2_tcLCC_insect_like"/>
    <property type="match status" value="1"/>
</dbReference>
<dbReference type="InterPro" id="IPR011707">
    <property type="entry name" value="Cu-oxidase-like_N"/>
</dbReference>
<dbReference type="GO" id="GO:0005507">
    <property type="term" value="F:copper ion binding"/>
    <property type="evidence" value="ECO:0007669"/>
    <property type="project" value="InterPro"/>
</dbReference>
<dbReference type="InParanoid" id="A0A482XC99"/>
<accession>A0A482XC99</accession>
<dbReference type="Pfam" id="PF07732">
    <property type="entry name" value="Cu-oxidase_3"/>
    <property type="match status" value="1"/>
</dbReference>
<dbReference type="InterPro" id="IPR008972">
    <property type="entry name" value="Cupredoxin"/>
</dbReference>
<dbReference type="PROSITE" id="PS00080">
    <property type="entry name" value="MULTICOPPER_OXIDASE2"/>
    <property type="match status" value="1"/>
</dbReference>
<feature type="domain" description="Plastocyanin-like" evidence="5">
    <location>
        <begin position="523"/>
        <end position="656"/>
    </location>
</feature>
<evidence type="ECO:0000313" key="8">
    <source>
        <dbReference type="Proteomes" id="UP000291343"/>
    </source>
</evidence>
<sequence length="681" mass="76654">MKSKLQKTSLADRKRTTCMTSAAYCLTGLSDVLKLWINVQLIQFLQPDDVDSINFNRNDMKWRSTLCTRNCETDSEPRLCYYQFTLEQYTVMGPACFDCPLNISNCYRPQCVTADGIEKMVLVVNRRLPGPSIQVCQGDTVIVDVKNKMPGRSTAVHWHGLKQKGTPFMDGMPGVTQCPILADQVFRYKFKTPNTGTFFWHSHDGTQKMDGLVGNLIVRGKTDPNREQYDLDLPSHVVLVTDWMHETSDDHQPGLLRSNIGQEPDAYLVNGRGVYLPDLASMIKMSVAGGLSQQLSMPLGRFIVKRGLRYRFRLIGGSCLSCPFRIYFQSHQLTLINMDMNSVRPVTVDAADISSGERFDFVINANQAEASYWIYITGLGACRNSRGVAVLQYEGSLFSKPLTPMPGITNIPNGAVFNRRNSVCRPNTKQDICVTQLRSQRRNPRKLVKSPDARILVNFIFYQFNRKTLFEEGDYKRYFAPYNPFTNQIVLLTSVVKNVSNSMPSTPLISQIDDITDSKFCSDECLTRVNATPCDCLLLVKVPLGAVVEILFVDDSEISEIAISHPFHMHGYEFYIMETGAFTAGNRQAQVASLMERLESQSYSRDDYPSKDTIDVPAYGYAVTRIVAENPGFWFVHCHFIYHLITGMSLVIQVGESSDMPAVPRGFPTCDDFLSPDASLL</sequence>
<dbReference type="SMR" id="A0A482XC99"/>
<keyword evidence="2" id="KW-0479">Metal-binding</keyword>
<reference evidence="7 8" key="1">
    <citation type="journal article" date="2017" name="Gigascience">
        <title>Genome sequence of the small brown planthopper, Laodelphax striatellus.</title>
        <authorList>
            <person name="Zhu J."/>
            <person name="Jiang F."/>
            <person name="Wang X."/>
            <person name="Yang P."/>
            <person name="Bao Y."/>
            <person name="Zhao W."/>
            <person name="Wang W."/>
            <person name="Lu H."/>
            <person name="Wang Q."/>
            <person name="Cui N."/>
            <person name="Li J."/>
            <person name="Chen X."/>
            <person name="Luo L."/>
            <person name="Yu J."/>
            <person name="Kang L."/>
            <person name="Cui F."/>
        </authorList>
    </citation>
    <scope>NUCLEOTIDE SEQUENCE [LARGE SCALE GENOMIC DNA]</scope>
    <source>
        <strain evidence="7">Lst14</strain>
    </source>
</reference>
<dbReference type="Gene3D" id="2.60.40.420">
    <property type="entry name" value="Cupredoxins - blue copper proteins"/>
    <property type="match status" value="3"/>
</dbReference>
<evidence type="ECO:0000256" key="2">
    <source>
        <dbReference type="ARBA" id="ARBA00022723"/>
    </source>
</evidence>
<keyword evidence="3" id="KW-0560">Oxidoreductase</keyword>
<dbReference type="GO" id="GO:0016491">
    <property type="term" value="F:oxidoreductase activity"/>
    <property type="evidence" value="ECO:0007669"/>
    <property type="project" value="UniProtKB-KW"/>
</dbReference>
<proteinExistence type="inferred from homology"/>
<dbReference type="Pfam" id="PF00394">
    <property type="entry name" value="Cu-oxidase"/>
    <property type="match status" value="1"/>
</dbReference>
<protein>
    <submittedName>
        <fullName evidence="7">Uncharacterized protein</fullName>
    </submittedName>
</protein>
<feature type="domain" description="Plastocyanin-like" evidence="6">
    <location>
        <begin position="113"/>
        <end position="221"/>
    </location>
</feature>
<evidence type="ECO:0000259" key="4">
    <source>
        <dbReference type="Pfam" id="PF00394"/>
    </source>
</evidence>
<dbReference type="InterPro" id="IPR033138">
    <property type="entry name" value="Cu_oxidase_CS"/>
</dbReference>
<evidence type="ECO:0000256" key="3">
    <source>
        <dbReference type="ARBA" id="ARBA00023002"/>
    </source>
</evidence>
<evidence type="ECO:0000313" key="7">
    <source>
        <dbReference type="EMBL" id="RZF43313.1"/>
    </source>
</evidence>
<feature type="domain" description="Plastocyanin-like" evidence="4">
    <location>
        <begin position="236"/>
        <end position="396"/>
    </location>
</feature>
<comment type="caution">
    <text evidence="7">The sequence shown here is derived from an EMBL/GenBank/DDBJ whole genome shotgun (WGS) entry which is preliminary data.</text>
</comment>
<evidence type="ECO:0000256" key="1">
    <source>
        <dbReference type="ARBA" id="ARBA00010609"/>
    </source>
</evidence>
<dbReference type="PANTHER" id="PTHR11709">
    <property type="entry name" value="MULTI-COPPER OXIDASE"/>
    <property type="match status" value="1"/>
</dbReference>
<evidence type="ECO:0000259" key="5">
    <source>
        <dbReference type="Pfam" id="PF07731"/>
    </source>
</evidence>
<dbReference type="GO" id="GO:0006826">
    <property type="term" value="P:iron ion transport"/>
    <property type="evidence" value="ECO:0007669"/>
    <property type="project" value="TreeGrafter"/>
</dbReference>
<evidence type="ECO:0000259" key="6">
    <source>
        <dbReference type="Pfam" id="PF07732"/>
    </source>
</evidence>
<dbReference type="FunFam" id="2.60.40.420:FF:000045">
    <property type="entry name" value="Laccase 2"/>
    <property type="match status" value="1"/>
</dbReference>
<dbReference type="PROSITE" id="PS00079">
    <property type="entry name" value="MULTICOPPER_OXIDASE1"/>
    <property type="match status" value="2"/>
</dbReference>
<dbReference type="EMBL" id="QKKF02012754">
    <property type="protein sequence ID" value="RZF43313.1"/>
    <property type="molecule type" value="Genomic_DNA"/>
</dbReference>
<gene>
    <name evidence="7" type="ORF">LSTR_LSTR001574</name>
</gene>
<dbReference type="GO" id="GO:0005886">
    <property type="term" value="C:plasma membrane"/>
    <property type="evidence" value="ECO:0007669"/>
    <property type="project" value="TreeGrafter"/>
</dbReference>
<dbReference type="OrthoDB" id="2121828at2759"/>
<dbReference type="Pfam" id="PF07731">
    <property type="entry name" value="Cu-oxidase_2"/>
    <property type="match status" value="1"/>
</dbReference>
<name>A0A482XC99_LAOST</name>
<dbReference type="AlphaFoldDB" id="A0A482XC99"/>